<keyword evidence="1" id="KW-1133">Transmembrane helix</keyword>
<reference evidence="3" key="1">
    <citation type="journal article" date="2017" name="J. Phycol.">
        <title>Analysis of chloroplast genomes and a supermatrix inform reclassification of the Rhodomelaceae (Rhodophyta).</title>
        <authorList>
            <person name="Diaz-Tapia P."/>
            <person name="Maggs C.A."/>
            <person name="West J.A."/>
            <person name="Verbruggen H."/>
        </authorList>
    </citation>
    <scope>NUCLEOTIDE SEQUENCE</scope>
    <source>
        <strain evidence="3">DHO101</strain>
    </source>
</reference>
<name>A0A1Z1M056_9FLOR</name>
<organism evidence="3">
    <name type="scientific">Dipterocladia arabiensis</name>
    <dbReference type="NCBI Taxonomy" id="2007176"/>
    <lineage>
        <taxon>Eukaryota</taxon>
        <taxon>Rhodophyta</taxon>
        <taxon>Florideophyceae</taxon>
        <taxon>Rhodymeniophycidae</taxon>
        <taxon>Ceramiales</taxon>
        <taxon>Dasyaceae</taxon>
        <taxon>Dipterocladia</taxon>
    </lineage>
</organism>
<evidence type="ECO:0000313" key="3">
    <source>
        <dbReference type="EMBL" id="ARW59339.1"/>
    </source>
</evidence>
<feature type="domain" description="Mce/MlaD" evidence="2">
    <location>
        <begin position="40"/>
        <end position="115"/>
    </location>
</feature>
<dbReference type="RefSeq" id="YP_009391195.1">
    <property type="nucleotide sequence ID" value="NC_035257.1"/>
</dbReference>
<evidence type="ECO:0000259" key="2">
    <source>
        <dbReference type="Pfam" id="PF02470"/>
    </source>
</evidence>
<keyword evidence="1" id="KW-0472">Membrane</keyword>
<gene>
    <name evidence="3" type="primary">ycf22</name>
</gene>
<proteinExistence type="predicted"/>
<feature type="transmembrane region" description="Helical" evidence="1">
    <location>
        <begin position="12"/>
        <end position="33"/>
    </location>
</feature>
<keyword evidence="3" id="KW-0150">Chloroplast</keyword>
<dbReference type="InterPro" id="IPR039342">
    <property type="entry name" value="TGD2-like"/>
</dbReference>
<accession>A0A1Z1M056</accession>
<dbReference type="EMBL" id="MF101408">
    <property type="protein sequence ID" value="ARW59339.1"/>
    <property type="molecule type" value="Genomic_DNA"/>
</dbReference>
<dbReference type="PANTHER" id="PTHR34675">
    <property type="entry name" value="PROTEIN TRIGALACTOSYLDIACYLGLYCEROL 2, CHLOROPLASTIC"/>
    <property type="match status" value="1"/>
</dbReference>
<keyword evidence="3" id="KW-0934">Plastid</keyword>
<dbReference type="InterPro" id="IPR003399">
    <property type="entry name" value="Mce/MlaD"/>
</dbReference>
<geneLocation type="chloroplast" evidence="3"/>
<dbReference type="PANTHER" id="PTHR34675:SF1">
    <property type="entry name" value="PROTEIN TRIGALACTOSYLDIACYLGLYCEROL 2, CHLOROPLASTIC"/>
    <property type="match status" value="1"/>
</dbReference>
<evidence type="ECO:0000256" key="1">
    <source>
        <dbReference type="SAM" id="Phobius"/>
    </source>
</evidence>
<sequence length="222" mass="25791">MNDFQLKGLSNYFNKIVRLLLVIFLFLITLSIFEQKNKSGYSLFIEFNNAYGIKPGTSINFRGVQIGSIKKIYIKINSVIILANIKSDKILIPKASIVETNQTGLFNDTVVDIIPLRLMENNLSDLNNKIINVFSKQCLKSNFLCNYHYLQGNRGLNYDDLVRAATRISQRFDDPRFFSFIYLFLQNSVEISDDLLNMIKITSNIFSLFVYFFEIYILKHFI</sequence>
<dbReference type="GeneID" id="33352759"/>
<dbReference type="AlphaFoldDB" id="A0A1Z1M056"/>
<keyword evidence="1" id="KW-0812">Transmembrane</keyword>
<dbReference type="Pfam" id="PF02470">
    <property type="entry name" value="MlaD"/>
    <property type="match status" value="1"/>
</dbReference>
<protein>
    <recommendedName>
        <fullName evidence="2">Mce/MlaD domain-containing protein</fullName>
    </recommendedName>
</protein>